<gene>
    <name evidence="1" type="ORF">BJ138DRAFT_1200163</name>
</gene>
<dbReference type="Proteomes" id="UP000790377">
    <property type="component" value="Unassembled WGS sequence"/>
</dbReference>
<evidence type="ECO:0000313" key="2">
    <source>
        <dbReference type="Proteomes" id="UP000790377"/>
    </source>
</evidence>
<protein>
    <submittedName>
        <fullName evidence="1">Uncharacterized protein</fullName>
    </submittedName>
</protein>
<proteinExistence type="predicted"/>
<keyword evidence="2" id="KW-1185">Reference proteome</keyword>
<dbReference type="EMBL" id="MU269425">
    <property type="protein sequence ID" value="KAH7902891.1"/>
    <property type="molecule type" value="Genomic_DNA"/>
</dbReference>
<comment type="caution">
    <text evidence="1">The sequence shown here is derived from an EMBL/GenBank/DDBJ whole genome shotgun (WGS) entry which is preliminary data.</text>
</comment>
<sequence>DSSSSDHEQNEEEYTAPHKPGPDPAVARSKHTSPKYQGSSSDEDIYKRPPNISPHQSHPPKHKQQLPPKPQKPQVTPTESQKKPYPKPQKKPPPGPQAKKLKDPRAAHVSEEVIRKPSPPLKPKKKTPLKPQKPQATKSKDPRAARVSEELVDIQSEVEIDAADQGSGEDHDLMEEHYRKNRRHKAPDPDYLDQVRRGSSTRGVAVEEEDEDEDEEEEVGPSRRGRYSKNARADIEPNATQLNFYPSRWKDFLEDCKTEFRTYAATDDPFPKRAQAINGIIADILKLMVVTWQRDGKRVEKGYWPKYKHEMAILIYNDIASWRGELKKAAVIVVPPAYRRYLCPPSTVVGQAECRDYSKAGADQLIKKARFLRGPVDEDGNVLNFGHQSIRDLLRSFLFGHSNRIGNLRPNEFGKRIPDQTMALAATAIRCVLDGFKANGGAEFPSFTANVYRPLWAKFMKLLKKLSEDEIHADLLESLCCEIAREGHVSGCTNNVDNDLNIDDDSEFEVVLGQWPH</sequence>
<feature type="non-terminal residue" evidence="1">
    <location>
        <position position="1"/>
    </location>
</feature>
<reference evidence="1" key="1">
    <citation type="journal article" date="2021" name="New Phytol.">
        <title>Evolutionary innovations through gain and loss of genes in the ectomycorrhizal Boletales.</title>
        <authorList>
            <person name="Wu G."/>
            <person name="Miyauchi S."/>
            <person name="Morin E."/>
            <person name="Kuo A."/>
            <person name="Drula E."/>
            <person name="Varga T."/>
            <person name="Kohler A."/>
            <person name="Feng B."/>
            <person name="Cao Y."/>
            <person name="Lipzen A."/>
            <person name="Daum C."/>
            <person name="Hundley H."/>
            <person name="Pangilinan J."/>
            <person name="Johnson J."/>
            <person name="Barry K."/>
            <person name="LaButti K."/>
            <person name="Ng V."/>
            <person name="Ahrendt S."/>
            <person name="Min B."/>
            <person name="Choi I.G."/>
            <person name="Park H."/>
            <person name="Plett J.M."/>
            <person name="Magnuson J."/>
            <person name="Spatafora J.W."/>
            <person name="Nagy L.G."/>
            <person name="Henrissat B."/>
            <person name="Grigoriev I.V."/>
            <person name="Yang Z.L."/>
            <person name="Xu J."/>
            <person name="Martin F.M."/>
        </authorList>
    </citation>
    <scope>NUCLEOTIDE SEQUENCE</scope>
    <source>
        <strain evidence="1">ATCC 28755</strain>
    </source>
</reference>
<name>A0ACB7ZP75_9AGAM</name>
<organism evidence="1 2">
    <name type="scientific">Hygrophoropsis aurantiaca</name>
    <dbReference type="NCBI Taxonomy" id="72124"/>
    <lineage>
        <taxon>Eukaryota</taxon>
        <taxon>Fungi</taxon>
        <taxon>Dikarya</taxon>
        <taxon>Basidiomycota</taxon>
        <taxon>Agaricomycotina</taxon>
        <taxon>Agaricomycetes</taxon>
        <taxon>Agaricomycetidae</taxon>
        <taxon>Boletales</taxon>
        <taxon>Coniophorineae</taxon>
        <taxon>Hygrophoropsidaceae</taxon>
        <taxon>Hygrophoropsis</taxon>
    </lineage>
</organism>
<evidence type="ECO:0000313" key="1">
    <source>
        <dbReference type="EMBL" id="KAH7902891.1"/>
    </source>
</evidence>
<accession>A0ACB7ZP75</accession>